<reference evidence="1 2" key="1">
    <citation type="submission" date="2020-07" db="EMBL/GenBank/DDBJ databases">
        <title>Comparative genomics of pyrophilous fungi reveals a link between fire events and developmental genes.</title>
        <authorList>
            <consortium name="DOE Joint Genome Institute"/>
            <person name="Steindorff A.S."/>
            <person name="Carver A."/>
            <person name="Calhoun S."/>
            <person name="Stillman K."/>
            <person name="Liu H."/>
            <person name="Lipzen A."/>
            <person name="Pangilinan J."/>
            <person name="Labutti K."/>
            <person name="Bruns T.D."/>
            <person name="Grigoriev I.V."/>
        </authorList>
    </citation>
    <scope>NUCLEOTIDE SEQUENCE [LARGE SCALE GENOMIC DNA]</scope>
    <source>
        <strain evidence="1 2">CBS 144469</strain>
    </source>
</reference>
<feature type="non-terminal residue" evidence="1">
    <location>
        <position position="281"/>
    </location>
</feature>
<dbReference type="PANTHER" id="PTHR45786">
    <property type="entry name" value="DNA BINDING PROTEIN-LIKE"/>
    <property type="match status" value="1"/>
</dbReference>
<dbReference type="Proteomes" id="UP000521943">
    <property type="component" value="Unassembled WGS sequence"/>
</dbReference>
<proteinExistence type="predicted"/>
<comment type="caution">
    <text evidence="1">The sequence shown here is derived from an EMBL/GenBank/DDBJ whole genome shotgun (WGS) entry which is preliminary data.</text>
</comment>
<protein>
    <recommendedName>
        <fullName evidence="3">Helitron helicase-like domain-containing protein</fullName>
    </recommendedName>
</protein>
<sequence>ARQPYQEPPARHDLGRMDIACPSCGALHWAGEKLSSSSSTSPKFGICCDSGQVRLPPLQPPPPPIQALFTDDSPQAKDFRENIWKYNRAFAFTSLYVTEDHSVNRGRGEPVFRILGELYHRGAPLEPSPGRTPSYAQLYIYDPQAALDHRASLNAGLKRETLATLQAALNEHNPYVRIFRHAYEVMERRRQEGNPDVSVRLQVATPTSGAHARRRNLPTADEVAVVICDSNGEDPNPRDIVLYQRSGGLRFINDLHPSYSPLYYVVLFPRGEAGWHPDLRM</sequence>
<evidence type="ECO:0000313" key="1">
    <source>
        <dbReference type="EMBL" id="KAF6741497.1"/>
    </source>
</evidence>
<gene>
    <name evidence="1" type="ORF">DFP72DRAFT_783689</name>
</gene>
<keyword evidence="2" id="KW-1185">Reference proteome</keyword>
<organism evidence="1 2">
    <name type="scientific">Ephemerocybe angulata</name>
    <dbReference type="NCBI Taxonomy" id="980116"/>
    <lineage>
        <taxon>Eukaryota</taxon>
        <taxon>Fungi</taxon>
        <taxon>Dikarya</taxon>
        <taxon>Basidiomycota</taxon>
        <taxon>Agaricomycotina</taxon>
        <taxon>Agaricomycetes</taxon>
        <taxon>Agaricomycetidae</taxon>
        <taxon>Agaricales</taxon>
        <taxon>Agaricineae</taxon>
        <taxon>Psathyrellaceae</taxon>
        <taxon>Ephemerocybe</taxon>
    </lineage>
</organism>
<dbReference type="OrthoDB" id="3366231at2759"/>
<accession>A0A8H6LUP2</accession>
<feature type="non-terminal residue" evidence="1">
    <location>
        <position position="1"/>
    </location>
</feature>
<name>A0A8H6LUP2_9AGAR</name>
<evidence type="ECO:0000313" key="2">
    <source>
        <dbReference type="Proteomes" id="UP000521943"/>
    </source>
</evidence>
<dbReference type="AlphaFoldDB" id="A0A8H6LUP2"/>
<evidence type="ECO:0008006" key="3">
    <source>
        <dbReference type="Google" id="ProtNLM"/>
    </source>
</evidence>
<dbReference type="PANTHER" id="PTHR45786:SF74">
    <property type="entry name" value="ATP-DEPENDENT DNA HELICASE"/>
    <property type="match status" value="1"/>
</dbReference>
<dbReference type="EMBL" id="JACGCI010000239">
    <property type="protein sequence ID" value="KAF6741497.1"/>
    <property type="molecule type" value="Genomic_DNA"/>
</dbReference>